<name>A0ABM5MRF9_RICCA</name>
<protein>
    <submittedName>
        <fullName evidence="1">Uncharacterized protein</fullName>
    </submittedName>
</protein>
<evidence type="ECO:0000313" key="2">
    <source>
        <dbReference type="Proteomes" id="UP000007878"/>
    </source>
</evidence>
<sequence>MVTKEDVKKSVDLILDYLSFQDQKRIAIRNFSNVSICKIYYQMPKNLKLCHGLNISTIEKWTIIKT</sequence>
<reference evidence="2" key="1">
    <citation type="submission" date="2012-02" db="EMBL/GenBank/DDBJ databases">
        <title>Complete genome sequence of Rickettsia parkeri strain Portsmouth.</title>
        <authorList>
            <person name="Johnson S.L."/>
            <person name="Munk A.C."/>
            <person name="Han S."/>
            <person name="Bruce D.C."/>
            <person name="Dasch G.A."/>
        </authorList>
    </citation>
    <scope>NUCLEOTIDE SEQUENCE [LARGE SCALE GENOMIC DNA]</scope>
    <source>
        <strain evidence="2">CA410</strain>
    </source>
</reference>
<evidence type="ECO:0000313" key="1">
    <source>
        <dbReference type="EMBL" id="AFB21070.1"/>
    </source>
</evidence>
<proteinExistence type="predicted"/>
<accession>A0ABM5MRF9</accession>
<gene>
    <name evidence="1" type="ORF">RCA_02485</name>
</gene>
<dbReference type="RefSeq" id="WP_014363893.1">
    <property type="nucleotide sequence ID" value="NC_016929.1"/>
</dbReference>
<dbReference type="Proteomes" id="UP000007878">
    <property type="component" value="Chromosome"/>
</dbReference>
<keyword evidence="2" id="KW-1185">Reference proteome</keyword>
<organism evidence="1 2">
    <name type="scientific">Rickettsia canadensis str. CA410</name>
    <dbReference type="NCBI Taxonomy" id="1105107"/>
    <lineage>
        <taxon>Bacteria</taxon>
        <taxon>Pseudomonadati</taxon>
        <taxon>Pseudomonadota</taxon>
        <taxon>Alphaproteobacteria</taxon>
        <taxon>Rickettsiales</taxon>
        <taxon>Rickettsiaceae</taxon>
        <taxon>Rickettsieae</taxon>
        <taxon>Rickettsia</taxon>
        <taxon>belli group</taxon>
    </lineage>
</organism>
<dbReference type="EMBL" id="CP003304">
    <property type="protein sequence ID" value="AFB21070.1"/>
    <property type="molecule type" value="Genomic_DNA"/>
</dbReference>